<dbReference type="PIRSF" id="PIRSF010260">
    <property type="entry name" value="UCP010260"/>
    <property type="match status" value="1"/>
</dbReference>
<reference evidence="2 3" key="1">
    <citation type="submission" date="2019-11" db="EMBL/GenBank/DDBJ databases">
        <authorList>
            <person name="Li X.-J."/>
            <person name="Feng X.-M."/>
        </authorList>
    </citation>
    <scope>NUCLEOTIDE SEQUENCE [LARGE SCALE GENOMIC DNA]</scope>
    <source>
        <strain evidence="2 3">XMNu-373</strain>
    </source>
</reference>
<feature type="domain" description="DUF1990" evidence="1">
    <location>
        <begin position="36"/>
        <end position="192"/>
    </location>
</feature>
<dbReference type="PANTHER" id="PTHR34202">
    <property type="entry name" value="UPF0548 PROTEIN"/>
    <property type="match status" value="1"/>
</dbReference>
<accession>A0A7K3MB72</accession>
<dbReference type="InterPro" id="IPR018960">
    <property type="entry name" value="DUF1990"/>
</dbReference>
<dbReference type="EMBL" id="WLZY01000011">
    <property type="protein sequence ID" value="NDL60277.1"/>
    <property type="molecule type" value="Genomic_DNA"/>
</dbReference>
<sequence>MWLYFGDRQGVVVAHQRPQPTDEHRVAWGAVTREFTYPEVGSTDDDTLPGGYHHVRLRERIGHGRPAFHAAADGAMTWGVHRGSGLSVDATADRAASGVEVICGVGVGPVRLRFPCRVVWTVEEDNRIGFAYGTLPGHPESGEESFIVEIDDAEAVWFTVTAFSRPAQWYTKLAGPLNRAVQLAAIRRYIKAARRLVFRA</sequence>
<protein>
    <submittedName>
        <fullName evidence="2">DUF1990 family protein</fullName>
    </submittedName>
</protein>
<organism evidence="2 3">
    <name type="scientific">Phytoactinopolyspora mesophila</name>
    <dbReference type="NCBI Taxonomy" id="2650750"/>
    <lineage>
        <taxon>Bacteria</taxon>
        <taxon>Bacillati</taxon>
        <taxon>Actinomycetota</taxon>
        <taxon>Actinomycetes</taxon>
        <taxon>Jiangellales</taxon>
        <taxon>Jiangellaceae</taxon>
        <taxon>Phytoactinopolyspora</taxon>
    </lineage>
</organism>
<gene>
    <name evidence="2" type="ORF">F7O44_24695</name>
</gene>
<evidence type="ECO:0000313" key="3">
    <source>
        <dbReference type="Proteomes" id="UP000460435"/>
    </source>
</evidence>
<dbReference type="AlphaFoldDB" id="A0A7K3MB72"/>
<dbReference type="Proteomes" id="UP000460435">
    <property type="component" value="Unassembled WGS sequence"/>
</dbReference>
<keyword evidence="3" id="KW-1185">Reference proteome</keyword>
<comment type="caution">
    <text evidence="2">The sequence shown here is derived from an EMBL/GenBank/DDBJ whole genome shotgun (WGS) entry which is preliminary data.</text>
</comment>
<dbReference type="PANTHER" id="PTHR34202:SF1">
    <property type="entry name" value="UPF0548 PROTEIN"/>
    <property type="match status" value="1"/>
</dbReference>
<dbReference type="InterPro" id="IPR014457">
    <property type="entry name" value="UCP010260"/>
</dbReference>
<evidence type="ECO:0000313" key="2">
    <source>
        <dbReference type="EMBL" id="NDL60277.1"/>
    </source>
</evidence>
<proteinExistence type="predicted"/>
<dbReference type="Pfam" id="PF09348">
    <property type="entry name" value="DUF1990"/>
    <property type="match status" value="1"/>
</dbReference>
<name>A0A7K3MB72_9ACTN</name>
<evidence type="ECO:0000259" key="1">
    <source>
        <dbReference type="Pfam" id="PF09348"/>
    </source>
</evidence>